<dbReference type="Pfam" id="PF22752">
    <property type="entry name" value="DUF488-N3i"/>
    <property type="match status" value="1"/>
</dbReference>
<organism evidence="1 2">
    <name type="scientific">Halobacillus andaensis</name>
    <dbReference type="NCBI Taxonomy" id="1176239"/>
    <lineage>
        <taxon>Bacteria</taxon>
        <taxon>Bacillati</taxon>
        <taxon>Bacillota</taxon>
        <taxon>Bacilli</taxon>
        <taxon>Bacillales</taxon>
        <taxon>Bacillaceae</taxon>
        <taxon>Halobacillus</taxon>
    </lineage>
</organism>
<gene>
    <name evidence="1" type="ORF">GCM10010954_17580</name>
</gene>
<dbReference type="AlphaFoldDB" id="A0A917B3K6"/>
<dbReference type="RefSeq" id="WP_188377120.1">
    <property type="nucleotide sequence ID" value="NZ_BMEL01000002.1"/>
</dbReference>
<reference evidence="1" key="2">
    <citation type="submission" date="2020-09" db="EMBL/GenBank/DDBJ databases">
        <authorList>
            <person name="Sun Q."/>
            <person name="Zhou Y."/>
        </authorList>
    </citation>
    <scope>NUCLEOTIDE SEQUENCE</scope>
    <source>
        <strain evidence="1">CGMCC 1.12153</strain>
    </source>
</reference>
<reference evidence="1" key="1">
    <citation type="journal article" date="2014" name="Int. J. Syst. Evol. Microbiol.">
        <title>Complete genome sequence of Corynebacterium casei LMG S-19264T (=DSM 44701T), isolated from a smear-ripened cheese.</title>
        <authorList>
            <consortium name="US DOE Joint Genome Institute (JGI-PGF)"/>
            <person name="Walter F."/>
            <person name="Albersmeier A."/>
            <person name="Kalinowski J."/>
            <person name="Ruckert C."/>
        </authorList>
    </citation>
    <scope>NUCLEOTIDE SEQUENCE</scope>
    <source>
        <strain evidence="1">CGMCC 1.12153</strain>
    </source>
</reference>
<protein>
    <recommendedName>
        <fullName evidence="3">Uroporphyrin-III C-methyltransferase</fullName>
    </recommendedName>
</protein>
<comment type="caution">
    <text evidence="1">The sequence shown here is derived from an EMBL/GenBank/DDBJ whole genome shotgun (WGS) entry which is preliminary data.</text>
</comment>
<dbReference type="Proteomes" id="UP000660110">
    <property type="component" value="Unassembled WGS sequence"/>
</dbReference>
<accession>A0A917B3K6</accession>
<name>A0A917B3K6_HALAA</name>
<dbReference type="PANTHER" id="PTHR36849">
    <property type="entry name" value="CYTOPLASMIC PROTEIN-RELATED"/>
    <property type="match status" value="1"/>
</dbReference>
<dbReference type="InterPro" id="IPR052552">
    <property type="entry name" value="YeaO-like"/>
</dbReference>
<evidence type="ECO:0000313" key="1">
    <source>
        <dbReference type="EMBL" id="GGF19327.1"/>
    </source>
</evidence>
<evidence type="ECO:0000313" key="2">
    <source>
        <dbReference type="Proteomes" id="UP000660110"/>
    </source>
</evidence>
<sequence length="119" mass="14093">MSVILKRIYDEERNLGGHRILVDGIWPRGISKEQAEIDRWMKEISPSSELRKWFNHDPEKFSEFKRRYKKELSSQSDKKSSLDELRNLADGNRVILLYGAKDEKHNHALVLKELLEQDD</sequence>
<proteinExistence type="predicted"/>
<dbReference type="PANTHER" id="PTHR36849:SF1">
    <property type="entry name" value="CYTOPLASMIC PROTEIN"/>
    <property type="match status" value="1"/>
</dbReference>
<dbReference type="EMBL" id="BMEL01000002">
    <property type="protein sequence ID" value="GGF19327.1"/>
    <property type="molecule type" value="Genomic_DNA"/>
</dbReference>
<evidence type="ECO:0008006" key="3">
    <source>
        <dbReference type="Google" id="ProtNLM"/>
    </source>
</evidence>
<keyword evidence="2" id="KW-1185">Reference proteome</keyword>